<dbReference type="EMBL" id="CM047897">
    <property type="protein sequence ID" value="KAJ0112560.1"/>
    <property type="molecule type" value="Genomic_DNA"/>
</dbReference>
<organism evidence="1 2">
    <name type="scientific">Pistacia atlantica</name>
    <dbReference type="NCBI Taxonomy" id="434234"/>
    <lineage>
        <taxon>Eukaryota</taxon>
        <taxon>Viridiplantae</taxon>
        <taxon>Streptophyta</taxon>
        <taxon>Embryophyta</taxon>
        <taxon>Tracheophyta</taxon>
        <taxon>Spermatophyta</taxon>
        <taxon>Magnoliopsida</taxon>
        <taxon>eudicotyledons</taxon>
        <taxon>Gunneridae</taxon>
        <taxon>Pentapetalae</taxon>
        <taxon>rosids</taxon>
        <taxon>malvids</taxon>
        <taxon>Sapindales</taxon>
        <taxon>Anacardiaceae</taxon>
        <taxon>Pistacia</taxon>
    </lineage>
</organism>
<sequence length="352" mass="40279">MPTQALTLNQFPNSFSHCRRQNPVLSTPSVSLNVSRSNETMNMRLSRERKRSSIMPFSAEQSSSFSVEQRRKVVEHICLLKAKKDLSDEEENNMLDYLYTSQYQMAGIVAISLGRISNENTENYTHAVFMRFQRKEDLLKFYDNSFYLKVLKEHVTPYCHGMINVDFESEVEDDILPIFRKGEEFNFGVEFVLLIAFAQSAFGGPVEDALASLEKLTADFPSLIVQTTQGSNINPSSEEFSHGVVIRFRSLEAFEIFLSSAEYKMWSTKFEPFIRKKLPIHFSVDPVAQWPPAFWHQAHKKKASPCPNSMLLSAFLGTHPSPFSVRYSDHVSNGRKASDFKDAFSEQFDLSI</sequence>
<evidence type="ECO:0000313" key="2">
    <source>
        <dbReference type="Proteomes" id="UP001164250"/>
    </source>
</evidence>
<name>A0ACC1CAJ9_9ROSI</name>
<dbReference type="Proteomes" id="UP001164250">
    <property type="component" value="Chromosome 1"/>
</dbReference>
<reference evidence="2" key="1">
    <citation type="journal article" date="2023" name="G3 (Bethesda)">
        <title>Genome assembly and association tests identify interacting loci associated with vigor, precocity, and sex in interspecific pistachio rootstocks.</title>
        <authorList>
            <person name="Palmer W."/>
            <person name="Jacygrad E."/>
            <person name="Sagayaradj S."/>
            <person name="Cavanaugh K."/>
            <person name="Han R."/>
            <person name="Bertier L."/>
            <person name="Beede B."/>
            <person name="Kafkas S."/>
            <person name="Golino D."/>
            <person name="Preece J."/>
            <person name="Michelmore R."/>
        </authorList>
    </citation>
    <scope>NUCLEOTIDE SEQUENCE [LARGE SCALE GENOMIC DNA]</scope>
</reference>
<keyword evidence="2" id="KW-1185">Reference proteome</keyword>
<protein>
    <submittedName>
        <fullName evidence="1">Uncharacterized protein</fullName>
    </submittedName>
</protein>
<accession>A0ACC1CAJ9</accession>
<gene>
    <name evidence="1" type="ORF">Patl1_01987</name>
</gene>
<proteinExistence type="predicted"/>
<evidence type="ECO:0000313" key="1">
    <source>
        <dbReference type="EMBL" id="KAJ0112560.1"/>
    </source>
</evidence>
<comment type="caution">
    <text evidence="1">The sequence shown here is derived from an EMBL/GenBank/DDBJ whole genome shotgun (WGS) entry which is preliminary data.</text>
</comment>